<feature type="region of interest" description="Disordered" evidence="3">
    <location>
        <begin position="813"/>
        <end position="835"/>
    </location>
</feature>
<feature type="region of interest" description="Disordered" evidence="3">
    <location>
        <begin position="921"/>
        <end position="940"/>
    </location>
</feature>
<dbReference type="GO" id="GO:0061511">
    <property type="term" value="P:centriole elongation"/>
    <property type="evidence" value="ECO:0007669"/>
    <property type="project" value="TreeGrafter"/>
</dbReference>
<keyword evidence="2" id="KW-0175">Coiled coil</keyword>
<organism evidence="6 7">
    <name type="scientific">Python bivittatus</name>
    <name type="common">Burmese python</name>
    <name type="synonym">Python molurus bivittatus</name>
    <dbReference type="NCBI Taxonomy" id="176946"/>
    <lineage>
        <taxon>Eukaryota</taxon>
        <taxon>Metazoa</taxon>
        <taxon>Chordata</taxon>
        <taxon>Craniata</taxon>
        <taxon>Vertebrata</taxon>
        <taxon>Euteleostomi</taxon>
        <taxon>Lepidosauria</taxon>
        <taxon>Squamata</taxon>
        <taxon>Bifurcata</taxon>
        <taxon>Unidentata</taxon>
        <taxon>Episquamata</taxon>
        <taxon>Toxicofera</taxon>
        <taxon>Serpentes</taxon>
        <taxon>Henophidia</taxon>
        <taxon>Pythonidae</taxon>
        <taxon>Python</taxon>
    </lineage>
</organism>
<feature type="region of interest" description="Disordered" evidence="3">
    <location>
        <begin position="957"/>
        <end position="1033"/>
    </location>
</feature>
<name>A0A9F5IUE9_PYTBI</name>
<feature type="region of interest" description="Disordered" evidence="3">
    <location>
        <begin position="430"/>
        <end position="449"/>
    </location>
</feature>
<evidence type="ECO:0000259" key="4">
    <source>
        <dbReference type="Pfam" id="PF07202"/>
    </source>
</evidence>
<feature type="region of interest" description="Disordered" evidence="3">
    <location>
        <begin position="22"/>
        <end position="41"/>
    </location>
</feature>
<feature type="region of interest" description="Disordered" evidence="3">
    <location>
        <begin position="740"/>
        <end position="763"/>
    </location>
</feature>
<dbReference type="PANTHER" id="PTHR10331">
    <property type="entry name" value="T COMPLEX PROTEIN 10"/>
    <property type="match status" value="1"/>
</dbReference>
<proteinExistence type="inferred from homology"/>
<feature type="compositionally biased region" description="Basic and acidic residues" evidence="3">
    <location>
        <begin position="973"/>
        <end position="984"/>
    </location>
</feature>
<dbReference type="GO" id="GO:0015631">
    <property type="term" value="F:tubulin binding"/>
    <property type="evidence" value="ECO:0007669"/>
    <property type="project" value="TreeGrafter"/>
</dbReference>
<sequence>METCSLGNKKCASPWISKDSLGKVLSPGTTNEKEGPSSGNSTGDLFIEQFTLLNNSDNSYMLEREVAIPEDLGHASFSPDIKPLGNLVSCISPQCFMPPTAAGLLPAVKNSETLGNSNSVAAASLLRTQQAISLKEQIIISCFQSPGEQEQLMMHQLEPMQPLVPEQQKSITFYNPETNMDSLPESHETNTENASRHNLEEHKNGAIKESWPECLPCITEEREEQPIEENAPLSPLGLRRNVKTDIVVDRSIRPGAGKRQKNMEEFVEELKVDSPGIEMQHQNSGEAEMMDPKSFLEYPEGIVKCEENRERFGKNPTELLQRVSFDCHNFSSPDQWEIGKQLGKCLELQRKVNSHAVMFLDDKNTNYFISNGVVKCQHNKCEPRSESRKESNAGFVDEEMVSEKESELPFNWSKPSQQWHEQLCEVKAEMAERNDSSSPGSKEHSGKLVSRSIISKIPVWLMEDLDGDVSQVTGKSRNPSPDVSDFQNIEWKQSNPEDHSSRFQILQGTQRIGQCRDKYYVAVDKCPETKLERNPRFKKINDQIINVTIKPERKQGMTPAKSQMKHHNNANTENRWDGKSSSSDSFCISTDNENESNLPCSPYFTRCKLHRASSTGKDGELSDADYATDEPSGAEDYVLKSCGKLFPKKLSARELMDQKETSQITSSSSSESSLRDGCLKCERSSCTASPFHPWEATKDQREPEILIKGTASNYGGELNWQIPLRNDLVARLFPVFKSRANPDEKGTLEQAPKRQMAKPGENKWEAPVNCRETFLLAQMKDEQAKAMDILRRQISQYDAVRAQTSHPLEECKSQETLKLPREKSECEKPTPAIKKEEESEQIRMLKKQIAGLQEEFRRNKIHWQAAHGTLRSQVEALTKQNLELQDELGVSEHQKMGTQRKHGAVDIINRSETPLSAAILRGTSSQESAEERPLQDSHKNLINVHVRRKIPFDDLAHRDRNAQATRSAVLRSESLKSARGEQRARSPSKMLNNRSLTPTGRRTPHQTPFQTQKASPQWMSDQQQNHGRNTPMSVSNLCMHKNTDPSLYVKGICSSTSGTSEDAAFLNSLNSDILNSTPLTDVKIQVMEDLGDKGAQRFKKASEQLVSTTISRPNSVTANGRKTPKENLSTLVKAEKKPTLPRRASPCAESKADGEVKEEIKYLDGKVKQLFTDGRRITTFPNGTKMEISTDKKTTTITFYNGDIKKILPDQTVIYYYADAQATRTIYVDGLEVLQFPNDQIEKYHPDGTEEIIFPDRTVKRRYGGGLEKTIFPDGTVVKVEKNGVKTIQFRNGQKEIQTAVSKRREYPDGTIKTIYANGHWKAKNIARQVQIQDDKEVLILDE</sequence>
<dbReference type="InterPro" id="IPR026581">
    <property type="entry name" value="TCP10L/CENPJ"/>
</dbReference>
<dbReference type="InterPro" id="IPR058029">
    <property type="entry name" value="Tubulin-bd_CENPJ"/>
</dbReference>
<dbReference type="InterPro" id="IPR047002">
    <property type="entry name" value="Tcp10_C_sf"/>
</dbReference>
<evidence type="ECO:0000256" key="3">
    <source>
        <dbReference type="SAM" id="MobiDB-lite"/>
    </source>
</evidence>
<dbReference type="RefSeq" id="XP_025028170.1">
    <property type="nucleotide sequence ID" value="XM_025172402.1"/>
</dbReference>
<evidence type="ECO:0000256" key="2">
    <source>
        <dbReference type="SAM" id="Coils"/>
    </source>
</evidence>
<dbReference type="Gene3D" id="2.60.450.20">
    <property type="match status" value="1"/>
</dbReference>
<feature type="compositionally biased region" description="Basic and acidic residues" evidence="3">
    <location>
        <begin position="430"/>
        <end position="446"/>
    </location>
</feature>
<feature type="region of interest" description="Disordered" evidence="3">
    <location>
        <begin position="554"/>
        <end position="581"/>
    </location>
</feature>
<accession>A0A9F5IUE9</accession>
<feature type="domain" description="Centromere protein J C-terminal" evidence="4">
    <location>
        <begin position="1266"/>
        <end position="1297"/>
    </location>
</feature>
<evidence type="ECO:0000259" key="5">
    <source>
        <dbReference type="Pfam" id="PF25779"/>
    </source>
</evidence>
<dbReference type="GeneID" id="112541714"/>
<feature type="compositionally biased region" description="Polar residues" evidence="3">
    <location>
        <begin position="989"/>
        <end position="1033"/>
    </location>
</feature>
<protein>
    <submittedName>
        <fullName evidence="7">Uncharacterized protein LOC112541714</fullName>
    </submittedName>
</protein>
<dbReference type="GO" id="GO:0005814">
    <property type="term" value="C:centriole"/>
    <property type="evidence" value="ECO:0007669"/>
    <property type="project" value="TreeGrafter"/>
</dbReference>
<feature type="domain" description="Centromere protein J C-terminal" evidence="4">
    <location>
        <begin position="1156"/>
        <end position="1188"/>
    </location>
</feature>
<keyword evidence="6" id="KW-1185">Reference proteome</keyword>
<dbReference type="OrthoDB" id="10252174at2759"/>
<dbReference type="Pfam" id="PF25779">
    <property type="entry name" value="Tubulin-bind_CPAP"/>
    <property type="match status" value="1"/>
</dbReference>
<dbReference type="GO" id="GO:0060271">
    <property type="term" value="P:cilium assembly"/>
    <property type="evidence" value="ECO:0007669"/>
    <property type="project" value="TreeGrafter"/>
</dbReference>
<evidence type="ECO:0000256" key="1">
    <source>
        <dbReference type="ARBA" id="ARBA00005627"/>
    </source>
</evidence>
<feature type="domain" description="CENPJ tubulin-binding region" evidence="5">
    <location>
        <begin position="249"/>
        <end position="303"/>
    </location>
</feature>
<evidence type="ECO:0000313" key="7">
    <source>
        <dbReference type="RefSeq" id="XP_025028170.1"/>
    </source>
</evidence>
<dbReference type="OMA" id="ESKRQIH"/>
<reference evidence="7" key="1">
    <citation type="submission" date="2025-08" db="UniProtKB">
        <authorList>
            <consortium name="RefSeq"/>
        </authorList>
    </citation>
    <scope>IDENTIFICATION</scope>
    <source>
        <tissue evidence="7">Liver</tissue>
    </source>
</reference>
<dbReference type="InterPro" id="IPR009852">
    <property type="entry name" value="CENPJ_C_dom"/>
</dbReference>
<gene>
    <name evidence="7" type="primary">LOC112541714</name>
</gene>
<feature type="coiled-coil region" evidence="2">
    <location>
        <begin position="835"/>
        <end position="894"/>
    </location>
</feature>
<dbReference type="KEGG" id="pbi:112541714"/>
<evidence type="ECO:0000313" key="6">
    <source>
        <dbReference type="Proteomes" id="UP000695026"/>
    </source>
</evidence>
<dbReference type="GO" id="GO:0005813">
    <property type="term" value="C:centrosome"/>
    <property type="evidence" value="ECO:0007669"/>
    <property type="project" value="TreeGrafter"/>
</dbReference>
<dbReference type="Proteomes" id="UP000695026">
    <property type="component" value="Unplaced"/>
</dbReference>
<dbReference type="Pfam" id="PF07202">
    <property type="entry name" value="Tcp10_C"/>
    <property type="match status" value="2"/>
</dbReference>
<feature type="compositionally biased region" description="Basic and acidic residues" evidence="3">
    <location>
        <begin position="929"/>
        <end position="939"/>
    </location>
</feature>
<dbReference type="PANTHER" id="PTHR10331:SF25">
    <property type="entry name" value="T-COMPLEX PROTEIN 10A-RELATED"/>
    <property type="match status" value="1"/>
</dbReference>
<comment type="similarity">
    <text evidence="1">Belongs to the TCP10 family.</text>
</comment>